<name>A0AAF3FJX0_9BILA</name>
<dbReference type="SUPFAM" id="SSF56436">
    <property type="entry name" value="C-type lectin-like"/>
    <property type="match status" value="1"/>
</dbReference>
<protein>
    <submittedName>
        <fullName evidence="3">Uncharacterized protein</fullName>
    </submittedName>
</protein>
<evidence type="ECO:0000313" key="2">
    <source>
        <dbReference type="Proteomes" id="UP000887575"/>
    </source>
</evidence>
<keyword evidence="1" id="KW-0732">Signal</keyword>
<dbReference type="Proteomes" id="UP000887575">
    <property type="component" value="Unassembled WGS sequence"/>
</dbReference>
<organism evidence="2 3">
    <name type="scientific">Mesorhabditis belari</name>
    <dbReference type="NCBI Taxonomy" id="2138241"/>
    <lineage>
        <taxon>Eukaryota</taxon>
        <taxon>Metazoa</taxon>
        <taxon>Ecdysozoa</taxon>
        <taxon>Nematoda</taxon>
        <taxon>Chromadorea</taxon>
        <taxon>Rhabditida</taxon>
        <taxon>Rhabditina</taxon>
        <taxon>Rhabditomorpha</taxon>
        <taxon>Rhabditoidea</taxon>
        <taxon>Rhabditidae</taxon>
        <taxon>Mesorhabditinae</taxon>
        <taxon>Mesorhabditis</taxon>
    </lineage>
</organism>
<dbReference type="WBParaSite" id="MBELARI_LOCUS6033">
    <property type="protein sequence ID" value="MBELARI_LOCUS6033"/>
    <property type="gene ID" value="MBELARI_LOCUS6033"/>
</dbReference>
<sequence>MFKYVLVIVLLVALIEAKKKHPKSSSSEDRPCLGERGCPRGWSFVQETGSCYKVVVNMNAFDLCISMNSELVASHDDVALCKMSIETATGFPIQPTITF</sequence>
<accession>A0AAF3FJX0</accession>
<feature type="signal peptide" evidence="1">
    <location>
        <begin position="1"/>
        <end position="17"/>
    </location>
</feature>
<reference evidence="3" key="1">
    <citation type="submission" date="2024-02" db="UniProtKB">
        <authorList>
            <consortium name="WormBaseParasite"/>
        </authorList>
    </citation>
    <scope>IDENTIFICATION</scope>
</reference>
<evidence type="ECO:0000256" key="1">
    <source>
        <dbReference type="SAM" id="SignalP"/>
    </source>
</evidence>
<evidence type="ECO:0000313" key="3">
    <source>
        <dbReference type="WBParaSite" id="MBELARI_LOCUS6033"/>
    </source>
</evidence>
<proteinExistence type="predicted"/>
<feature type="chain" id="PRO_5042078245" evidence="1">
    <location>
        <begin position="18"/>
        <end position="99"/>
    </location>
</feature>
<dbReference type="AlphaFoldDB" id="A0AAF3FJX0"/>
<keyword evidence="2" id="KW-1185">Reference proteome</keyword>
<dbReference type="InterPro" id="IPR016187">
    <property type="entry name" value="CTDL_fold"/>
</dbReference>